<name>A0A1L4D1T8_9BACT</name>
<protein>
    <submittedName>
        <fullName evidence="1">Uncharacterized protein</fullName>
    </submittedName>
</protein>
<accession>A0A1L4D1T8</accession>
<dbReference type="KEGG" id="saqi:AXG55_09660"/>
<organism evidence="1 2">
    <name type="scientific">Silvanigrella aquatica</name>
    <dbReference type="NCBI Taxonomy" id="1915309"/>
    <lineage>
        <taxon>Bacteria</taxon>
        <taxon>Pseudomonadati</taxon>
        <taxon>Bdellovibrionota</taxon>
        <taxon>Oligoflexia</taxon>
        <taxon>Silvanigrellales</taxon>
        <taxon>Silvanigrellaceae</taxon>
        <taxon>Silvanigrella</taxon>
    </lineage>
</organism>
<proteinExistence type="predicted"/>
<gene>
    <name evidence="1" type="ORF">AXG55_09660</name>
</gene>
<dbReference type="STRING" id="1915309.AXG55_09660"/>
<dbReference type="EMBL" id="CP017834">
    <property type="protein sequence ID" value="APJ04156.1"/>
    <property type="molecule type" value="Genomic_DNA"/>
</dbReference>
<reference evidence="1 2" key="1">
    <citation type="submission" date="2016-10" db="EMBL/GenBank/DDBJ databases">
        <title>Silvanigrella aquatica sp. nov., isolated from a freshwater lake located in the Black Forest, Germany, description of Silvanigrellaceae fam. nov., Silvanigrellales ord. nov., reclassification of the order Bdellovibrionales in the class Oligoflexia, reclassification of the families Bacteriovoracaceae and Halobacteriovoraceae in the new order Bacteriovoracales ord. nov., and reclassification of the family Pseudobacteriovoracaceae in the order Oligoflexiales.</title>
        <authorList>
            <person name="Hahn M.W."/>
            <person name="Schmidt J."/>
            <person name="Koll U."/>
            <person name="Rohde M."/>
            <person name="Verbag S."/>
            <person name="Pitt A."/>
            <person name="Nakai R."/>
            <person name="Naganuma T."/>
            <person name="Lang E."/>
        </authorList>
    </citation>
    <scope>NUCLEOTIDE SEQUENCE [LARGE SCALE GENOMIC DNA]</scope>
    <source>
        <strain evidence="1 2">MWH-Nonnen-W8red</strain>
    </source>
</reference>
<dbReference type="AlphaFoldDB" id="A0A1L4D1T8"/>
<sequence length="133" mass="15710">MEKMQSNSHFKISGWVLPCGNWINCNPWEHIKKAKEINYIIESKDKNQNLHLLWNHPDDELLRAELAKIGMIKVCYKQIDADSVTPSQLTKLQELFSLCSLDEDIEFIGRIKLKIQVRLFLKIKDVERLNRLY</sequence>
<evidence type="ECO:0000313" key="2">
    <source>
        <dbReference type="Proteomes" id="UP000184731"/>
    </source>
</evidence>
<keyword evidence="2" id="KW-1185">Reference proteome</keyword>
<evidence type="ECO:0000313" key="1">
    <source>
        <dbReference type="EMBL" id="APJ04156.1"/>
    </source>
</evidence>
<dbReference type="Proteomes" id="UP000184731">
    <property type="component" value="Chromosome"/>
</dbReference>